<dbReference type="InterPro" id="IPR001296">
    <property type="entry name" value="Glyco_trans_1"/>
</dbReference>
<gene>
    <name evidence="2" type="ORF">N1F79_02325</name>
</gene>
<evidence type="ECO:0000313" key="2">
    <source>
        <dbReference type="EMBL" id="MEF3831954.1"/>
    </source>
</evidence>
<dbReference type="PANTHER" id="PTHR12526">
    <property type="entry name" value="GLYCOSYLTRANSFERASE"/>
    <property type="match status" value="1"/>
</dbReference>
<reference evidence="2 3" key="1">
    <citation type="submission" date="2022-09" db="EMBL/GenBank/DDBJ databases">
        <title>Genome sequencing of Flavivirga sp. MEBiC05379.</title>
        <authorList>
            <person name="Oh H.-M."/>
            <person name="Kwon K.K."/>
            <person name="Park M.J."/>
            <person name="Yang S.-H."/>
        </authorList>
    </citation>
    <scope>NUCLEOTIDE SEQUENCE [LARGE SCALE GENOMIC DNA]</scope>
    <source>
        <strain evidence="2 3">MEBiC05379</strain>
    </source>
</reference>
<sequence>MSFSFTNSNVIIILKSPQLGGAERQALTLAGYLQNSLKCNVFIYTYLKAKASPQFIEFYKKHNLKNIFTVNNPLVAGSKYKYLKIRLKLMLFALKLRKHRPDIIIPYLNSPSLIAAYCKKISGAKVTFWNNRGSEVYRKDKLEKLAVLKTKFFTINSFEAITDIENNFKVSKEKIHFTPNFLTISTKKVVKSKIEESKELIIGMLAHFREEKLQMLLLESFFELSKKHAFIKLHLVGDIFDENKVKKAKEYVKSNKLEHRVRFIHKESAKNTLPEFDIGVLISIKEGMSNSLMEYMYYNLPIVCTNHSGSKYLLGDENDFLINNNKQELIQKLETLILNKDIRDKESDNNKKLIVKGFRVEKYVSDLESIINSL</sequence>
<dbReference type="EMBL" id="JAODOP010000001">
    <property type="protein sequence ID" value="MEF3831954.1"/>
    <property type="molecule type" value="Genomic_DNA"/>
</dbReference>
<dbReference type="SUPFAM" id="SSF53756">
    <property type="entry name" value="UDP-Glycosyltransferase/glycogen phosphorylase"/>
    <property type="match status" value="1"/>
</dbReference>
<dbReference type="CDD" id="cd03801">
    <property type="entry name" value="GT4_PimA-like"/>
    <property type="match status" value="1"/>
</dbReference>
<dbReference type="Proteomes" id="UP001337305">
    <property type="component" value="Unassembled WGS sequence"/>
</dbReference>
<comment type="caution">
    <text evidence="2">The sequence shown here is derived from an EMBL/GenBank/DDBJ whole genome shotgun (WGS) entry which is preliminary data.</text>
</comment>
<evidence type="ECO:0000313" key="3">
    <source>
        <dbReference type="Proteomes" id="UP001337305"/>
    </source>
</evidence>
<feature type="domain" description="Glycosyl transferase family 1" evidence="1">
    <location>
        <begin position="192"/>
        <end position="352"/>
    </location>
</feature>
<accession>A0ABU7XN63</accession>
<dbReference type="Pfam" id="PF00534">
    <property type="entry name" value="Glycos_transf_1"/>
    <property type="match status" value="1"/>
</dbReference>
<protein>
    <submittedName>
        <fullName evidence="2">Glycosyltransferase family 4 protein</fullName>
    </submittedName>
</protein>
<dbReference type="RefSeq" id="WP_303308950.1">
    <property type="nucleotide sequence ID" value="NZ_JAODOP010000001.1"/>
</dbReference>
<name>A0ABU7XN63_9FLAO</name>
<evidence type="ECO:0000259" key="1">
    <source>
        <dbReference type="Pfam" id="PF00534"/>
    </source>
</evidence>
<dbReference type="Gene3D" id="3.40.50.2000">
    <property type="entry name" value="Glycogen Phosphorylase B"/>
    <property type="match status" value="2"/>
</dbReference>
<proteinExistence type="predicted"/>
<organism evidence="2 3">
    <name type="scientific">Flavivirga spongiicola</name>
    <dbReference type="NCBI Taxonomy" id="421621"/>
    <lineage>
        <taxon>Bacteria</taxon>
        <taxon>Pseudomonadati</taxon>
        <taxon>Bacteroidota</taxon>
        <taxon>Flavobacteriia</taxon>
        <taxon>Flavobacteriales</taxon>
        <taxon>Flavobacteriaceae</taxon>
        <taxon>Flavivirga</taxon>
    </lineage>
</organism>
<keyword evidence="3" id="KW-1185">Reference proteome</keyword>